<evidence type="ECO:0000313" key="3">
    <source>
        <dbReference type="Proteomes" id="UP001597478"/>
    </source>
</evidence>
<name>A0ABW5WGL5_9PSEU</name>
<evidence type="ECO:0000313" key="2">
    <source>
        <dbReference type="EMBL" id="MFD2802341.1"/>
    </source>
</evidence>
<proteinExistence type="predicted"/>
<evidence type="ECO:0000259" key="1">
    <source>
        <dbReference type="Pfam" id="PF21806"/>
    </source>
</evidence>
<dbReference type="Proteomes" id="UP001597478">
    <property type="component" value="Unassembled WGS sequence"/>
</dbReference>
<dbReference type="EMBL" id="JBHUOF010000047">
    <property type="protein sequence ID" value="MFD2802341.1"/>
    <property type="molecule type" value="Genomic_DNA"/>
</dbReference>
<comment type="caution">
    <text evidence="2">The sequence shown here is derived from an EMBL/GenBank/DDBJ whole genome shotgun (WGS) entry which is preliminary data.</text>
</comment>
<feature type="domain" description="DUF6879" evidence="1">
    <location>
        <begin position="1"/>
        <end position="71"/>
    </location>
</feature>
<reference evidence="3" key="1">
    <citation type="journal article" date="2019" name="Int. J. Syst. Evol. Microbiol.">
        <title>The Global Catalogue of Microorganisms (GCM) 10K type strain sequencing project: providing services to taxonomists for standard genome sequencing and annotation.</title>
        <authorList>
            <consortium name="The Broad Institute Genomics Platform"/>
            <consortium name="The Broad Institute Genome Sequencing Center for Infectious Disease"/>
            <person name="Wu L."/>
            <person name="Ma J."/>
        </authorList>
    </citation>
    <scope>NUCLEOTIDE SEQUENCE [LARGE SCALE GENOMIC DNA]</scope>
    <source>
        <strain evidence="3">IBRC-M 10906</strain>
    </source>
</reference>
<dbReference type="RefSeq" id="WP_377394654.1">
    <property type="nucleotide sequence ID" value="NZ_JBHSAN010000053.1"/>
</dbReference>
<sequence length="73" mass="8701">MRYLRREQADTAGLPNHDCWLFDSRLLVLMRFTNDDRFLGAEILDDPSQVVRPNYWRDAAWHYATRRNQFAAG</sequence>
<accession>A0ABW5WGL5</accession>
<gene>
    <name evidence="2" type="ORF">ACFS2C_23410</name>
</gene>
<dbReference type="InterPro" id="IPR049244">
    <property type="entry name" value="DUF6879"/>
</dbReference>
<keyword evidence="3" id="KW-1185">Reference proteome</keyword>
<protein>
    <submittedName>
        <fullName evidence="2">DUF6879 family protein</fullName>
    </submittedName>
</protein>
<dbReference type="Pfam" id="PF21806">
    <property type="entry name" value="DUF6879"/>
    <property type="match status" value="1"/>
</dbReference>
<organism evidence="2 3">
    <name type="scientific">Prauserella oleivorans</name>
    <dbReference type="NCBI Taxonomy" id="1478153"/>
    <lineage>
        <taxon>Bacteria</taxon>
        <taxon>Bacillati</taxon>
        <taxon>Actinomycetota</taxon>
        <taxon>Actinomycetes</taxon>
        <taxon>Pseudonocardiales</taxon>
        <taxon>Pseudonocardiaceae</taxon>
        <taxon>Prauserella</taxon>
    </lineage>
</organism>